<dbReference type="EnsemblMetazoa" id="AMEM010358-RA">
    <property type="protein sequence ID" value="AMEM010358-PA"/>
    <property type="gene ID" value="AMEM010358"/>
</dbReference>
<feature type="signal peptide" evidence="1">
    <location>
        <begin position="1"/>
        <end position="33"/>
    </location>
</feature>
<evidence type="ECO:0000256" key="1">
    <source>
        <dbReference type="SAM" id="SignalP"/>
    </source>
</evidence>
<proteinExistence type="predicted"/>
<reference evidence="2" key="1">
    <citation type="submission" date="2020-05" db="UniProtKB">
        <authorList>
            <consortium name="EnsemblMetazoa"/>
        </authorList>
    </citation>
    <scope>IDENTIFICATION</scope>
    <source>
        <strain evidence="2">MAF</strain>
    </source>
</reference>
<accession>A0A182V7W0</accession>
<dbReference type="AlphaFoldDB" id="A0A182V7W0"/>
<keyword evidence="1" id="KW-0732">Signal</keyword>
<evidence type="ECO:0000313" key="3">
    <source>
        <dbReference type="Proteomes" id="UP000075903"/>
    </source>
</evidence>
<dbReference type="VEuPathDB" id="VectorBase:AMEM010358"/>
<dbReference type="VEuPathDB" id="VectorBase:AMEM21_013849"/>
<sequence>MSTDHPTPQFCAACVSVMKFLLLALSVFMLVTASTAQSSKPAAVVQMQMTVGKLLMLVRDLSVANNAFAKDTEDQAALNTLYTTSEDLYQLLPVFGTSSTSTLPLVTRERVNRAITSFKDALTNWETAMDERSAPNLLSTFKAVENAFLSYGAVVFSL</sequence>
<dbReference type="Proteomes" id="UP000075903">
    <property type="component" value="Unassembled WGS sequence"/>
</dbReference>
<feature type="chain" id="PRO_5047042095" evidence="1">
    <location>
        <begin position="34"/>
        <end position="158"/>
    </location>
</feature>
<organism evidence="2 3">
    <name type="scientific">Anopheles merus</name>
    <name type="common">Mosquito</name>
    <dbReference type="NCBI Taxonomy" id="30066"/>
    <lineage>
        <taxon>Eukaryota</taxon>
        <taxon>Metazoa</taxon>
        <taxon>Ecdysozoa</taxon>
        <taxon>Arthropoda</taxon>
        <taxon>Hexapoda</taxon>
        <taxon>Insecta</taxon>
        <taxon>Pterygota</taxon>
        <taxon>Neoptera</taxon>
        <taxon>Endopterygota</taxon>
        <taxon>Diptera</taxon>
        <taxon>Nematocera</taxon>
        <taxon>Culicoidea</taxon>
        <taxon>Culicidae</taxon>
        <taxon>Anophelinae</taxon>
        <taxon>Anopheles</taxon>
    </lineage>
</organism>
<keyword evidence="3" id="KW-1185">Reference proteome</keyword>
<protein>
    <submittedName>
        <fullName evidence="2">Uncharacterized protein</fullName>
    </submittedName>
</protein>
<evidence type="ECO:0000313" key="2">
    <source>
        <dbReference type="EnsemblMetazoa" id="AMEM010358-PA"/>
    </source>
</evidence>
<name>A0A182V7W0_ANOME</name>